<feature type="transmembrane region" description="Helical" evidence="16">
    <location>
        <begin position="12"/>
        <end position="30"/>
    </location>
</feature>
<reference evidence="17 18" key="1">
    <citation type="journal article" date="2013" name="Nature">
        <title>Insights into bilaterian evolution from three spiralian genomes.</title>
        <authorList>
            <person name="Simakov O."/>
            <person name="Marletaz F."/>
            <person name="Cho S.J."/>
            <person name="Edsinger-Gonzales E."/>
            <person name="Havlak P."/>
            <person name="Hellsten U."/>
            <person name="Kuo D.H."/>
            <person name="Larsson T."/>
            <person name="Lv J."/>
            <person name="Arendt D."/>
            <person name="Savage R."/>
            <person name="Osoegawa K."/>
            <person name="de Jong P."/>
            <person name="Grimwood J."/>
            <person name="Chapman J.A."/>
            <person name="Shapiro H."/>
            <person name="Aerts A."/>
            <person name="Otillar R.P."/>
            <person name="Terry A.Y."/>
            <person name="Boore J.L."/>
            <person name="Grigoriev I.V."/>
            <person name="Lindberg D.R."/>
            <person name="Seaver E.C."/>
            <person name="Weisblat D.A."/>
            <person name="Putnam N.H."/>
            <person name="Rokhsar D.S."/>
        </authorList>
    </citation>
    <scope>NUCLEOTIDE SEQUENCE [LARGE SCALE GENOMIC DNA]</scope>
</reference>
<dbReference type="EC" id="1.14.14.1" evidence="5"/>
<evidence type="ECO:0000256" key="1">
    <source>
        <dbReference type="ARBA" id="ARBA00001971"/>
    </source>
</evidence>
<evidence type="ECO:0000313" key="18">
    <source>
        <dbReference type="Proteomes" id="UP000030746"/>
    </source>
</evidence>
<dbReference type="GO" id="GO:0042448">
    <property type="term" value="P:progesterone metabolic process"/>
    <property type="evidence" value="ECO:0007669"/>
    <property type="project" value="TreeGrafter"/>
</dbReference>
<dbReference type="GO" id="GO:0042446">
    <property type="term" value="P:hormone biosynthetic process"/>
    <property type="evidence" value="ECO:0007669"/>
    <property type="project" value="TreeGrafter"/>
</dbReference>
<evidence type="ECO:0000256" key="12">
    <source>
        <dbReference type="ARBA" id="ARBA00023033"/>
    </source>
</evidence>
<evidence type="ECO:0000256" key="4">
    <source>
        <dbReference type="ARBA" id="ARBA00010617"/>
    </source>
</evidence>
<feature type="binding site" description="axial binding residue" evidence="14">
    <location>
        <position position="447"/>
    </location>
    <ligand>
        <name>heme</name>
        <dbReference type="ChEBI" id="CHEBI:30413"/>
    </ligand>
    <ligandPart>
        <name>Fe</name>
        <dbReference type="ChEBI" id="CHEBI:18248"/>
    </ligandPart>
</feature>
<gene>
    <name evidence="17" type="ORF">LOTGIDRAFT_232181</name>
</gene>
<dbReference type="Pfam" id="PF00067">
    <property type="entry name" value="p450"/>
    <property type="match status" value="1"/>
</dbReference>
<dbReference type="GO" id="GO:0005506">
    <property type="term" value="F:iron ion binding"/>
    <property type="evidence" value="ECO:0007669"/>
    <property type="project" value="InterPro"/>
</dbReference>
<dbReference type="PROSITE" id="PS00086">
    <property type="entry name" value="CYTOCHROME_P450"/>
    <property type="match status" value="1"/>
</dbReference>
<accession>V3ZUB3</accession>
<dbReference type="GeneID" id="20248829"/>
<keyword evidence="13 16" id="KW-0472">Membrane</keyword>
<comment type="cofactor">
    <cofactor evidence="1 14">
        <name>heme</name>
        <dbReference type="ChEBI" id="CHEBI:30413"/>
    </cofactor>
</comment>
<keyword evidence="16" id="KW-1133">Transmembrane helix</keyword>
<dbReference type="InterPro" id="IPR017972">
    <property type="entry name" value="Cyt_P450_CS"/>
</dbReference>
<evidence type="ECO:0000256" key="13">
    <source>
        <dbReference type="ARBA" id="ARBA00023136"/>
    </source>
</evidence>
<keyword evidence="6 14" id="KW-0349">Heme</keyword>
<dbReference type="OrthoDB" id="1055148at2759"/>
<dbReference type="EMBL" id="KB201701">
    <property type="protein sequence ID" value="ESO95073.1"/>
    <property type="molecule type" value="Genomic_DNA"/>
</dbReference>
<dbReference type="Gene3D" id="1.10.630.10">
    <property type="entry name" value="Cytochrome P450"/>
    <property type="match status" value="1"/>
</dbReference>
<evidence type="ECO:0000256" key="2">
    <source>
        <dbReference type="ARBA" id="ARBA00004174"/>
    </source>
</evidence>
<dbReference type="Proteomes" id="UP000030746">
    <property type="component" value="Unassembled WGS sequence"/>
</dbReference>
<dbReference type="AlphaFoldDB" id="V3ZUB3"/>
<keyword evidence="9" id="KW-0492">Microsome</keyword>
<organism evidence="17 18">
    <name type="scientific">Lottia gigantea</name>
    <name type="common">Giant owl limpet</name>
    <dbReference type="NCBI Taxonomy" id="225164"/>
    <lineage>
        <taxon>Eukaryota</taxon>
        <taxon>Metazoa</taxon>
        <taxon>Spiralia</taxon>
        <taxon>Lophotrochozoa</taxon>
        <taxon>Mollusca</taxon>
        <taxon>Gastropoda</taxon>
        <taxon>Patellogastropoda</taxon>
        <taxon>Lottioidea</taxon>
        <taxon>Lottiidae</taxon>
        <taxon>Lottia</taxon>
    </lineage>
</organism>
<dbReference type="InterPro" id="IPR001128">
    <property type="entry name" value="Cyt_P450"/>
</dbReference>
<keyword evidence="11 14" id="KW-0408">Iron</keyword>
<dbReference type="PRINTS" id="PR00385">
    <property type="entry name" value="P450"/>
</dbReference>
<dbReference type="FunFam" id="1.10.630.10:FF:000002">
    <property type="entry name" value="Cytochrome P450 1A1"/>
    <property type="match status" value="1"/>
</dbReference>
<dbReference type="PRINTS" id="PR00463">
    <property type="entry name" value="EP450I"/>
</dbReference>
<keyword evidence="7 14" id="KW-0479">Metal-binding</keyword>
<evidence type="ECO:0000256" key="8">
    <source>
        <dbReference type="ARBA" id="ARBA00022824"/>
    </source>
</evidence>
<evidence type="ECO:0000256" key="15">
    <source>
        <dbReference type="RuleBase" id="RU000461"/>
    </source>
</evidence>
<dbReference type="KEGG" id="lgi:LOTGIDRAFT_232181"/>
<evidence type="ECO:0000313" key="17">
    <source>
        <dbReference type="EMBL" id="ESO95073.1"/>
    </source>
</evidence>
<name>V3ZUB3_LOTGI</name>
<dbReference type="RefSeq" id="XP_009054268.1">
    <property type="nucleotide sequence ID" value="XM_009056020.1"/>
</dbReference>
<evidence type="ECO:0000256" key="11">
    <source>
        <dbReference type="ARBA" id="ARBA00023004"/>
    </source>
</evidence>
<evidence type="ECO:0000256" key="6">
    <source>
        <dbReference type="ARBA" id="ARBA00022617"/>
    </source>
</evidence>
<evidence type="ECO:0000256" key="16">
    <source>
        <dbReference type="SAM" id="Phobius"/>
    </source>
</evidence>
<proteinExistence type="inferred from homology"/>
<dbReference type="SUPFAM" id="SSF48264">
    <property type="entry name" value="Cytochrome P450"/>
    <property type="match status" value="1"/>
</dbReference>
<protein>
    <recommendedName>
        <fullName evidence="5">unspecific monooxygenase</fullName>
        <ecNumber evidence="5">1.14.14.1</ecNumber>
    </recommendedName>
</protein>
<keyword evidence="12 15" id="KW-0503">Monooxygenase</keyword>
<comment type="subcellular location">
    <subcellularLocation>
        <location evidence="3">Endoplasmic reticulum membrane</location>
        <topology evidence="3">Peripheral membrane protein</topology>
    </subcellularLocation>
    <subcellularLocation>
        <location evidence="2">Microsome membrane</location>
        <topology evidence="2">Peripheral membrane protein</topology>
    </subcellularLocation>
</comment>
<dbReference type="InterPro" id="IPR002401">
    <property type="entry name" value="Cyt_P450_E_grp-I"/>
</dbReference>
<evidence type="ECO:0000256" key="5">
    <source>
        <dbReference type="ARBA" id="ARBA00012109"/>
    </source>
</evidence>
<evidence type="ECO:0000256" key="14">
    <source>
        <dbReference type="PIRSR" id="PIRSR602401-1"/>
    </source>
</evidence>
<evidence type="ECO:0000256" key="9">
    <source>
        <dbReference type="ARBA" id="ARBA00022848"/>
    </source>
</evidence>
<evidence type="ECO:0000256" key="10">
    <source>
        <dbReference type="ARBA" id="ARBA00023002"/>
    </source>
</evidence>
<keyword evidence="10 15" id="KW-0560">Oxidoreductase</keyword>
<dbReference type="InterPro" id="IPR036396">
    <property type="entry name" value="Cyt_P450_sf"/>
</dbReference>
<dbReference type="GO" id="GO:0004508">
    <property type="term" value="F:steroid 17-alpha-monooxygenase activity"/>
    <property type="evidence" value="ECO:0007669"/>
    <property type="project" value="TreeGrafter"/>
</dbReference>
<dbReference type="PANTHER" id="PTHR24289">
    <property type="entry name" value="STEROID 17-ALPHA-HYDROXYLASE/17,20 LYASE"/>
    <property type="match status" value="1"/>
</dbReference>
<dbReference type="GO" id="GO:0020037">
    <property type="term" value="F:heme binding"/>
    <property type="evidence" value="ECO:0007669"/>
    <property type="project" value="InterPro"/>
</dbReference>
<evidence type="ECO:0000256" key="7">
    <source>
        <dbReference type="ARBA" id="ARBA00022723"/>
    </source>
</evidence>
<dbReference type="PANTHER" id="PTHR24289:SF21">
    <property type="entry name" value="CYTOCHROME P450 1A"/>
    <property type="match status" value="1"/>
</dbReference>
<dbReference type="CTD" id="20248829"/>
<evidence type="ECO:0000256" key="3">
    <source>
        <dbReference type="ARBA" id="ARBA00004406"/>
    </source>
</evidence>
<sequence length="500" mass="57345">MKEEILEVVQPYISPVGFLLIFLGFTVWFTSKGNKKFNVPGPISWPVIGNLHQLGKKPHVKLTEFRKTYGDVYTIRMGSRQTIVLNGLQTIKSAMIKQAEDFAGRPDFYSFKFIGNGKSMGFGDYGPRWKMHRRLAQNALATFINKKVNPIEDSISQEAQILVTNLLNSNRQPMDPHNEIYLSVGSIICAICFGKKYKRDDPDFLHLIKMNDEFMAFAGAGNPVDMMPWMRHFTRRSFQTFLEILESMNKFCDSKRQEHLDTYDSSVTRDVTDCLIRAVEETPEQDKKTVGLTDEHILTTVQELIGAGFDTIASTLQWCVLYMMTNESVQEKVFQEIKEKVGLQRIPELEDMESLPFTEACLLETIRISCIFPFALPHSTTRDTKFQGYFIPDKTLVFVNMWSVSHDESVFPQPHKFDPGRFLNINGEIDRTKIDNFLPFGAGRRKCPGEQLAKMEMFMFFATLMQQCKFSCVPGEKVVVDSKYGLTLKPINFHSIVTKR</sequence>
<keyword evidence="18" id="KW-1185">Reference proteome</keyword>
<keyword evidence="16" id="KW-0812">Transmembrane</keyword>
<dbReference type="OMA" id="AKWEIFL"/>
<dbReference type="CDD" id="cd11028">
    <property type="entry name" value="CYP1"/>
    <property type="match status" value="1"/>
</dbReference>
<dbReference type="HOGENOM" id="CLU_001570_22_0_1"/>
<keyword evidence="8" id="KW-0256">Endoplasmic reticulum</keyword>
<dbReference type="STRING" id="225164.V3ZUB3"/>
<comment type="similarity">
    <text evidence="4 15">Belongs to the cytochrome P450 family.</text>
</comment>
<dbReference type="GO" id="GO:0005789">
    <property type="term" value="C:endoplasmic reticulum membrane"/>
    <property type="evidence" value="ECO:0007669"/>
    <property type="project" value="UniProtKB-SubCell"/>
</dbReference>